<evidence type="ECO:0000256" key="5">
    <source>
        <dbReference type="ARBA" id="ARBA00022679"/>
    </source>
</evidence>
<feature type="compositionally biased region" description="Gly residues" evidence="14">
    <location>
        <begin position="207"/>
        <end position="220"/>
    </location>
</feature>
<evidence type="ECO:0000256" key="9">
    <source>
        <dbReference type="ARBA" id="ARBA00022786"/>
    </source>
</evidence>
<comment type="pathway">
    <text evidence="3">Protein modification; protein ubiquitination.</text>
</comment>
<dbReference type="AlphaFoldDB" id="A0AAV7F4Z4"/>
<feature type="region of interest" description="Disordered" evidence="14">
    <location>
        <begin position="248"/>
        <end position="279"/>
    </location>
</feature>
<keyword evidence="7" id="KW-0479">Metal-binding</keyword>
<dbReference type="PROSITE" id="PS50089">
    <property type="entry name" value="ZF_RING_2"/>
    <property type="match status" value="1"/>
</dbReference>
<evidence type="ECO:0000256" key="13">
    <source>
        <dbReference type="PROSITE-ProRule" id="PRU00175"/>
    </source>
</evidence>
<feature type="domain" description="RING-type" evidence="17">
    <location>
        <begin position="128"/>
        <end position="170"/>
    </location>
</feature>
<dbReference type="GO" id="GO:0016020">
    <property type="term" value="C:membrane"/>
    <property type="evidence" value="ECO:0007669"/>
    <property type="project" value="UniProtKB-SubCell"/>
</dbReference>
<dbReference type="GO" id="GO:0008270">
    <property type="term" value="F:zinc ion binding"/>
    <property type="evidence" value="ECO:0007669"/>
    <property type="project" value="UniProtKB-KW"/>
</dbReference>
<sequence length="279" mass="29701">MAQSGFLVVSFLFCSSCCCALFPSCVAQTPPGRRDEEGGGLSRSTSFPAVFLLVGGLTLLVTFAYVVCAKVRVKAARAPPIPLVFNPDELPPPTQSEPEHAIGVDKSVVESIPLLRFATLKQGPMIDCAVCLSGFEDAELLRVLPKCKHVFHRHCLDPWLESHPGCPLCRGIVDAEDLALFLSSGSFKLLQETEARYTSGDAENGGIVVGGSREGSGSSGEHGTEEVVRKVLLTIAWLNIAKRMVEALGGPERDGNGDGNGDGDGDREENRVSEASDMV</sequence>
<dbReference type="GO" id="GO:0061630">
    <property type="term" value="F:ubiquitin protein ligase activity"/>
    <property type="evidence" value="ECO:0007669"/>
    <property type="project" value="UniProtKB-EC"/>
</dbReference>
<dbReference type="PANTHER" id="PTHR46539:SF1">
    <property type="entry name" value="E3 UBIQUITIN-PROTEIN LIGASE ATL42"/>
    <property type="match status" value="1"/>
</dbReference>
<accession>A0AAV7F4Z4</accession>
<dbReference type="CDD" id="cd16454">
    <property type="entry name" value="RING-H2_PA-TM-RING"/>
    <property type="match status" value="1"/>
</dbReference>
<dbReference type="PANTHER" id="PTHR46539">
    <property type="entry name" value="E3 UBIQUITIN-PROTEIN LIGASE ATL42"/>
    <property type="match status" value="1"/>
</dbReference>
<evidence type="ECO:0000256" key="2">
    <source>
        <dbReference type="ARBA" id="ARBA00004167"/>
    </source>
</evidence>
<keyword evidence="9" id="KW-0833">Ubl conjugation pathway</keyword>
<keyword evidence="12 15" id="KW-0472">Membrane</keyword>
<evidence type="ECO:0000313" key="19">
    <source>
        <dbReference type="Proteomes" id="UP000825729"/>
    </source>
</evidence>
<protein>
    <recommendedName>
        <fullName evidence="4">RING-type E3 ubiquitin transferase</fullName>
        <ecNumber evidence="4">2.3.2.27</ecNumber>
    </recommendedName>
</protein>
<keyword evidence="8 13" id="KW-0863">Zinc-finger</keyword>
<keyword evidence="5" id="KW-0808">Transferase</keyword>
<evidence type="ECO:0000256" key="7">
    <source>
        <dbReference type="ARBA" id="ARBA00022723"/>
    </source>
</evidence>
<evidence type="ECO:0000259" key="17">
    <source>
        <dbReference type="PROSITE" id="PS50089"/>
    </source>
</evidence>
<keyword evidence="19" id="KW-1185">Reference proteome</keyword>
<evidence type="ECO:0000256" key="4">
    <source>
        <dbReference type="ARBA" id="ARBA00012483"/>
    </source>
</evidence>
<organism evidence="18 19">
    <name type="scientific">Aristolochia fimbriata</name>
    <name type="common">White veined hardy Dutchman's pipe vine</name>
    <dbReference type="NCBI Taxonomy" id="158543"/>
    <lineage>
        <taxon>Eukaryota</taxon>
        <taxon>Viridiplantae</taxon>
        <taxon>Streptophyta</taxon>
        <taxon>Embryophyta</taxon>
        <taxon>Tracheophyta</taxon>
        <taxon>Spermatophyta</taxon>
        <taxon>Magnoliopsida</taxon>
        <taxon>Magnoliidae</taxon>
        <taxon>Piperales</taxon>
        <taxon>Aristolochiaceae</taxon>
        <taxon>Aristolochia</taxon>
    </lineage>
</organism>
<dbReference type="Proteomes" id="UP000825729">
    <property type="component" value="Unassembled WGS sequence"/>
</dbReference>
<keyword evidence="10" id="KW-0862">Zinc</keyword>
<keyword evidence="16" id="KW-0732">Signal</keyword>
<dbReference type="Pfam" id="PF13639">
    <property type="entry name" value="zf-RING_2"/>
    <property type="match status" value="1"/>
</dbReference>
<evidence type="ECO:0000256" key="12">
    <source>
        <dbReference type="ARBA" id="ARBA00023136"/>
    </source>
</evidence>
<comment type="subcellular location">
    <subcellularLocation>
        <location evidence="2">Membrane</location>
        <topology evidence="2">Single-pass membrane protein</topology>
    </subcellularLocation>
</comment>
<feature type="region of interest" description="Disordered" evidence="14">
    <location>
        <begin position="201"/>
        <end position="223"/>
    </location>
</feature>
<dbReference type="SUPFAM" id="SSF57850">
    <property type="entry name" value="RING/U-box"/>
    <property type="match status" value="1"/>
</dbReference>
<feature type="signal peptide" evidence="16">
    <location>
        <begin position="1"/>
        <end position="27"/>
    </location>
</feature>
<dbReference type="SMART" id="SM00184">
    <property type="entry name" value="RING"/>
    <property type="match status" value="1"/>
</dbReference>
<evidence type="ECO:0000256" key="3">
    <source>
        <dbReference type="ARBA" id="ARBA00004906"/>
    </source>
</evidence>
<dbReference type="FunFam" id="3.30.40.10:FF:000187">
    <property type="entry name" value="E3 ubiquitin-protein ligase ATL6"/>
    <property type="match status" value="1"/>
</dbReference>
<dbReference type="EC" id="2.3.2.27" evidence="4"/>
<comment type="caution">
    <text evidence="18">The sequence shown here is derived from an EMBL/GenBank/DDBJ whole genome shotgun (WGS) entry which is preliminary data.</text>
</comment>
<name>A0AAV7F4Z4_ARIFI</name>
<evidence type="ECO:0000256" key="6">
    <source>
        <dbReference type="ARBA" id="ARBA00022692"/>
    </source>
</evidence>
<feature type="compositionally biased region" description="Basic and acidic residues" evidence="14">
    <location>
        <begin position="268"/>
        <end position="279"/>
    </location>
</feature>
<evidence type="ECO:0000256" key="1">
    <source>
        <dbReference type="ARBA" id="ARBA00000900"/>
    </source>
</evidence>
<gene>
    <name evidence="18" type="ORF">H6P81_000477</name>
</gene>
<comment type="catalytic activity">
    <reaction evidence="1">
        <text>S-ubiquitinyl-[E2 ubiquitin-conjugating enzyme]-L-cysteine + [acceptor protein]-L-lysine = [E2 ubiquitin-conjugating enzyme]-L-cysteine + N(6)-ubiquitinyl-[acceptor protein]-L-lysine.</text>
        <dbReference type="EC" id="2.3.2.27"/>
    </reaction>
</comment>
<evidence type="ECO:0000256" key="15">
    <source>
        <dbReference type="SAM" id="Phobius"/>
    </source>
</evidence>
<keyword evidence="11 15" id="KW-1133">Transmembrane helix</keyword>
<proteinExistence type="predicted"/>
<evidence type="ECO:0000313" key="18">
    <source>
        <dbReference type="EMBL" id="KAG9455969.1"/>
    </source>
</evidence>
<evidence type="ECO:0000256" key="10">
    <source>
        <dbReference type="ARBA" id="ARBA00022833"/>
    </source>
</evidence>
<dbReference type="InterPro" id="IPR013083">
    <property type="entry name" value="Znf_RING/FYVE/PHD"/>
</dbReference>
<keyword evidence="6 15" id="KW-0812">Transmembrane</keyword>
<dbReference type="EMBL" id="JAINDJ010000002">
    <property type="protein sequence ID" value="KAG9455969.1"/>
    <property type="molecule type" value="Genomic_DNA"/>
</dbReference>
<evidence type="ECO:0000256" key="8">
    <source>
        <dbReference type="ARBA" id="ARBA00022771"/>
    </source>
</evidence>
<reference evidence="18 19" key="1">
    <citation type="submission" date="2021-07" db="EMBL/GenBank/DDBJ databases">
        <title>The Aristolochia fimbriata genome: insights into angiosperm evolution, floral development and chemical biosynthesis.</title>
        <authorList>
            <person name="Jiao Y."/>
        </authorList>
    </citation>
    <scope>NUCLEOTIDE SEQUENCE [LARGE SCALE GENOMIC DNA]</scope>
    <source>
        <strain evidence="18">IBCAS-2021</strain>
        <tissue evidence="18">Leaf</tissue>
    </source>
</reference>
<evidence type="ECO:0000256" key="16">
    <source>
        <dbReference type="SAM" id="SignalP"/>
    </source>
</evidence>
<evidence type="ECO:0000256" key="14">
    <source>
        <dbReference type="SAM" id="MobiDB-lite"/>
    </source>
</evidence>
<dbReference type="Gene3D" id="3.30.40.10">
    <property type="entry name" value="Zinc/RING finger domain, C3HC4 (zinc finger)"/>
    <property type="match status" value="1"/>
</dbReference>
<dbReference type="InterPro" id="IPR001841">
    <property type="entry name" value="Znf_RING"/>
</dbReference>
<evidence type="ECO:0000256" key="11">
    <source>
        <dbReference type="ARBA" id="ARBA00022989"/>
    </source>
</evidence>
<feature type="transmembrane region" description="Helical" evidence="15">
    <location>
        <begin position="46"/>
        <end position="68"/>
    </location>
</feature>
<feature type="chain" id="PRO_5043395179" description="RING-type E3 ubiquitin transferase" evidence="16">
    <location>
        <begin position="28"/>
        <end position="279"/>
    </location>
</feature>